<evidence type="ECO:0000259" key="16">
    <source>
        <dbReference type="Pfam" id="PF02563"/>
    </source>
</evidence>
<comment type="similarity">
    <text evidence="2">Belongs to the BexD/CtrA/VexA family.</text>
</comment>
<evidence type="ECO:0000256" key="10">
    <source>
        <dbReference type="ARBA" id="ARBA00023114"/>
    </source>
</evidence>
<feature type="domain" description="Polysaccharide export protein N-terminal" evidence="16">
    <location>
        <begin position="83"/>
        <end position="181"/>
    </location>
</feature>
<dbReference type="PATRIC" id="fig|1227271.3.peg.1819"/>
<keyword evidence="3" id="KW-0813">Transport</keyword>
<dbReference type="HOGENOM" id="CLU_038343_1_0_10"/>
<evidence type="ECO:0000259" key="17">
    <source>
        <dbReference type="Pfam" id="PF22461"/>
    </source>
</evidence>
<keyword evidence="6 15" id="KW-0812">Transmembrane</keyword>
<feature type="transmembrane region" description="Helical" evidence="15">
    <location>
        <begin position="284"/>
        <end position="303"/>
    </location>
</feature>
<dbReference type="EMBL" id="AWUW01000141">
    <property type="protein sequence ID" value="ERJ64066.1"/>
    <property type="molecule type" value="Genomic_DNA"/>
</dbReference>
<comment type="caution">
    <text evidence="18">The sequence shown here is derived from an EMBL/GenBank/DDBJ whole genome shotgun (WGS) entry which is preliminary data.</text>
</comment>
<keyword evidence="7" id="KW-0732">Signal</keyword>
<comment type="subcellular location">
    <subcellularLocation>
        <location evidence="1">Cell outer membrane</location>
        <topology evidence="1">Multi-pass membrane protein</topology>
    </subcellularLocation>
</comment>
<dbReference type="InterPro" id="IPR003715">
    <property type="entry name" value="Poly_export_N"/>
</dbReference>
<evidence type="ECO:0000313" key="18">
    <source>
        <dbReference type="EMBL" id="ERJ64066.1"/>
    </source>
</evidence>
<keyword evidence="12" id="KW-0564">Palmitate</keyword>
<dbReference type="GO" id="GO:0015288">
    <property type="term" value="F:porin activity"/>
    <property type="evidence" value="ECO:0007669"/>
    <property type="project" value="UniProtKB-KW"/>
</dbReference>
<evidence type="ECO:0000256" key="3">
    <source>
        <dbReference type="ARBA" id="ARBA00022448"/>
    </source>
</evidence>
<evidence type="ECO:0000256" key="15">
    <source>
        <dbReference type="SAM" id="Phobius"/>
    </source>
</evidence>
<evidence type="ECO:0000256" key="12">
    <source>
        <dbReference type="ARBA" id="ARBA00023139"/>
    </source>
</evidence>
<evidence type="ECO:0000256" key="2">
    <source>
        <dbReference type="ARBA" id="ARBA00009450"/>
    </source>
</evidence>
<dbReference type="InterPro" id="IPR054765">
    <property type="entry name" value="SLBB_dom"/>
</dbReference>
<keyword evidence="10" id="KW-0626">Porin</keyword>
<keyword evidence="11 15" id="KW-0472">Membrane</keyword>
<dbReference type="GO" id="GO:0006811">
    <property type="term" value="P:monoatomic ion transport"/>
    <property type="evidence" value="ECO:0007669"/>
    <property type="project" value="UniProtKB-KW"/>
</dbReference>
<dbReference type="GO" id="GO:0046930">
    <property type="term" value="C:pore complex"/>
    <property type="evidence" value="ECO:0007669"/>
    <property type="project" value="UniProtKB-KW"/>
</dbReference>
<feature type="domain" description="SLBB" evidence="17">
    <location>
        <begin position="185"/>
        <end position="264"/>
    </location>
</feature>
<dbReference type="Pfam" id="PF02563">
    <property type="entry name" value="Poly_export"/>
    <property type="match status" value="1"/>
</dbReference>
<dbReference type="PANTHER" id="PTHR33619">
    <property type="entry name" value="POLYSACCHARIDE EXPORT PROTEIN GFCE-RELATED"/>
    <property type="match status" value="1"/>
</dbReference>
<evidence type="ECO:0000256" key="7">
    <source>
        <dbReference type="ARBA" id="ARBA00022729"/>
    </source>
</evidence>
<accession>A0A0E2LMU2</accession>
<dbReference type="AlphaFoldDB" id="A0A0E2LMU2"/>
<keyword evidence="14" id="KW-0449">Lipoprotein</keyword>
<evidence type="ECO:0000256" key="14">
    <source>
        <dbReference type="ARBA" id="ARBA00023288"/>
    </source>
</evidence>
<keyword evidence="8" id="KW-0625">Polysaccharide transport</keyword>
<keyword evidence="15" id="KW-1133">Transmembrane helix</keyword>
<evidence type="ECO:0000256" key="11">
    <source>
        <dbReference type="ARBA" id="ARBA00023136"/>
    </source>
</evidence>
<proteinExistence type="inferred from homology"/>
<gene>
    <name evidence="18" type="ORF">HMPREF1555_02071</name>
</gene>
<keyword evidence="4" id="KW-1134">Transmembrane beta strand</keyword>
<evidence type="ECO:0000256" key="1">
    <source>
        <dbReference type="ARBA" id="ARBA00004571"/>
    </source>
</evidence>
<dbReference type="PANTHER" id="PTHR33619:SF3">
    <property type="entry name" value="POLYSACCHARIDE EXPORT PROTEIN GFCE-RELATED"/>
    <property type="match status" value="1"/>
</dbReference>
<evidence type="ECO:0000256" key="13">
    <source>
        <dbReference type="ARBA" id="ARBA00023237"/>
    </source>
</evidence>
<evidence type="ECO:0000256" key="8">
    <source>
        <dbReference type="ARBA" id="ARBA00023047"/>
    </source>
</evidence>
<dbReference type="Gene3D" id="3.10.560.10">
    <property type="entry name" value="Outer membrane lipoprotein wza domain like"/>
    <property type="match status" value="1"/>
</dbReference>
<keyword evidence="9" id="KW-0406">Ion transport</keyword>
<evidence type="ECO:0000256" key="4">
    <source>
        <dbReference type="ARBA" id="ARBA00022452"/>
    </source>
</evidence>
<feature type="transmembrane region" description="Helical" evidence="15">
    <location>
        <begin position="40"/>
        <end position="58"/>
    </location>
</feature>
<keyword evidence="5" id="KW-0762">Sugar transport</keyword>
<feature type="transmembrane region" description="Helical" evidence="15">
    <location>
        <begin position="12"/>
        <end position="28"/>
    </location>
</feature>
<evidence type="ECO:0000256" key="5">
    <source>
        <dbReference type="ARBA" id="ARBA00022597"/>
    </source>
</evidence>
<name>A0A0E2LMU2_PORGN</name>
<dbReference type="Proteomes" id="UP000016630">
    <property type="component" value="Unassembled WGS sequence"/>
</dbReference>
<reference evidence="18 19" key="1">
    <citation type="submission" date="2013-06" db="EMBL/GenBank/DDBJ databases">
        <authorList>
            <person name="Weinstock G."/>
            <person name="Sodergren E."/>
            <person name="Lobos E.A."/>
            <person name="Fulton L."/>
            <person name="Fulton R."/>
            <person name="Courtney L."/>
            <person name="Fronick C."/>
            <person name="O'Laughlin M."/>
            <person name="Godfrey J."/>
            <person name="Wilson R.M."/>
            <person name="Miner T."/>
            <person name="Farmer C."/>
            <person name="Delehaunty K."/>
            <person name="Cordes M."/>
            <person name="Minx P."/>
            <person name="Tomlinson C."/>
            <person name="Chen J."/>
            <person name="Wollam A."/>
            <person name="Pepin K.H."/>
            <person name="Bhonagiri V."/>
            <person name="Zhang X."/>
            <person name="Warren W."/>
            <person name="Mitreva M."/>
            <person name="Mardis E.R."/>
            <person name="Wilson R.K."/>
        </authorList>
    </citation>
    <scope>NUCLEOTIDE SEQUENCE [LARGE SCALE GENOMIC DNA]</scope>
    <source>
        <strain evidence="18 19">F0570</strain>
    </source>
</reference>
<dbReference type="Pfam" id="PF22461">
    <property type="entry name" value="SLBB_2"/>
    <property type="match status" value="1"/>
</dbReference>
<sequence length="308" mass="34968">MNKYHSQSVLEVGKIGIVIIFAPIVRNVHQQPPFLSYKSIMRIVSNFLFVSLLVLLFASCRSQREKVVYLQDIQTFNREIIAKPYDVKIEKDDVLNILVSSRDPELSTPYNQVLTTRALARSGYGGNSSEGFLVDSEGYINYPILGRLYVEGLTRTELEKEIQKRIISSGFIKDPTVTVQLENFKVSVLGEVNHPGSMSVKGERITLLEAIGMAGDLTIYGRRDRVFVLRETNGHREVFQTDLRKADLLTSPVYYLHQNDVIYVEPNDKKTQMSEINQNNNVNVWLSVTSTLVSISTLTITIVDKYKK</sequence>
<keyword evidence="13" id="KW-0998">Cell outer membrane</keyword>
<evidence type="ECO:0000313" key="19">
    <source>
        <dbReference type="Proteomes" id="UP000016630"/>
    </source>
</evidence>
<dbReference type="GO" id="GO:0009279">
    <property type="term" value="C:cell outer membrane"/>
    <property type="evidence" value="ECO:0007669"/>
    <property type="project" value="UniProtKB-SubCell"/>
</dbReference>
<evidence type="ECO:0000256" key="9">
    <source>
        <dbReference type="ARBA" id="ARBA00023065"/>
    </source>
</evidence>
<dbReference type="InterPro" id="IPR049712">
    <property type="entry name" value="Poly_export"/>
</dbReference>
<organism evidence="18 19">
    <name type="scientific">Porphyromonas gingivalis F0570</name>
    <dbReference type="NCBI Taxonomy" id="1227271"/>
    <lineage>
        <taxon>Bacteria</taxon>
        <taxon>Pseudomonadati</taxon>
        <taxon>Bacteroidota</taxon>
        <taxon>Bacteroidia</taxon>
        <taxon>Bacteroidales</taxon>
        <taxon>Porphyromonadaceae</taxon>
        <taxon>Porphyromonas</taxon>
    </lineage>
</organism>
<evidence type="ECO:0000256" key="6">
    <source>
        <dbReference type="ARBA" id="ARBA00022692"/>
    </source>
</evidence>
<dbReference type="GO" id="GO:0015159">
    <property type="term" value="F:polysaccharide transmembrane transporter activity"/>
    <property type="evidence" value="ECO:0007669"/>
    <property type="project" value="InterPro"/>
</dbReference>
<protein>
    <submittedName>
        <fullName evidence="18">Polysaccharide biosynthesis/export protein</fullName>
    </submittedName>
</protein>